<keyword evidence="4" id="KW-1185">Reference proteome</keyword>
<evidence type="ECO:0000256" key="2">
    <source>
        <dbReference type="SAM" id="Phobius"/>
    </source>
</evidence>
<keyword evidence="2" id="KW-0472">Membrane</keyword>
<dbReference type="AlphaFoldDB" id="A0AAD9FMR1"/>
<dbReference type="Proteomes" id="UP001182556">
    <property type="component" value="Unassembled WGS sequence"/>
</dbReference>
<organism evidence="3 4">
    <name type="scientific">Papiliotrema laurentii</name>
    <name type="common">Cryptococcus laurentii</name>
    <dbReference type="NCBI Taxonomy" id="5418"/>
    <lineage>
        <taxon>Eukaryota</taxon>
        <taxon>Fungi</taxon>
        <taxon>Dikarya</taxon>
        <taxon>Basidiomycota</taxon>
        <taxon>Agaricomycotina</taxon>
        <taxon>Tremellomycetes</taxon>
        <taxon>Tremellales</taxon>
        <taxon>Rhynchogastremaceae</taxon>
        <taxon>Papiliotrema</taxon>
    </lineage>
</organism>
<comment type="caution">
    <text evidence="3">The sequence shown here is derived from an EMBL/GenBank/DDBJ whole genome shotgun (WGS) entry which is preliminary data.</text>
</comment>
<feature type="compositionally biased region" description="Polar residues" evidence="1">
    <location>
        <begin position="274"/>
        <end position="287"/>
    </location>
</feature>
<dbReference type="EMBL" id="JAODAN010000011">
    <property type="protein sequence ID" value="KAK1921236.1"/>
    <property type="molecule type" value="Genomic_DNA"/>
</dbReference>
<feature type="compositionally biased region" description="Basic and acidic residues" evidence="1">
    <location>
        <begin position="223"/>
        <end position="241"/>
    </location>
</feature>
<sequence length="326" mass="36099">MRYEDVPRKPGRVEYRPEEYRQDRNGNVFRRPASKRYIPGEGGGQRIVLETVEVVPTLGANSDRPISVATRHLAALRNSALSPWYSTDKPPLALGLLIGIGIIAMLVVVTGKILHAAYDKDKIVARKTGKGQDIEAWYIRELQKRKVETEQETLKRDKAQEAAFVGRLRKMTDEEKRNKEIKTRREEIQMLKKELKRRKMPIIGLDWDFEGNKKKKNTAVSKGVDKLKGMVGVGKKDDPQTKSKQSQTSDGTKEPGKLKKMLLGPFASGPPKDTSLSANKPSASGNVRSGPGWRAADDAVAHAAIRGGAARAENLANSLVKQKAEG</sequence>
<evidence type="ECO:0000256" key="1">
    <source>
        <dbReference type="SAM" id="MobiDB-lite"/>
    </source>
</evidence>
<feature type="region of interest" description="Disordered" evidence="1">
    <location>
        <begin position="217"/>
        <end position="294"/>
    </location>
</feature>
<gene>
    <name evidence="3" type="ORF">DB88DRAFT_500095</name>
</gene>
<name>A0AAD9FMR1_PAPLA</name>
<evidence type="ECO:0000313" key="4">
    <source>
        <dbReference type="Proteomes" id="UP001182556"/>
    </source>
</evidence>
<proteinExistence type="predicted"/>
<accession>A0AAD9FMR1</accession>
<feature type="transmembrane region" description="Helical" evidence="2">
    <location>
        <begin position="92"/>
        <end position="114"/>
    </location>
</feature>
<keyword evidence="2" id="KW-0812">Transmembrane</keyword>
<evidence type="ECO:0000313" key="3">
    <source>
        <dbReference type="EMBL" id="KAK1921236.1"/>
    </source>
</evidence>
<keyword evidence="2" id="KW-1133">Transmembrane helix</keyword>
<protein>
    <submittedName>
        <fullName evidence="3">Uncharacterized protein</fullName>
    </submittedName>
</protein>
<reference evidence="3" key="1">
    <citation type="submission" date="2023-02" db="EMBL/GenBank/DDBJ databases">
        <title>Identification and recombinant expression of a fungal hydrolase from Papiliotrema laurentii that hydrolyzes apple cutin and clears colloidal polyester polyurethane.</title>
        <authorList>
            <consortium name="DOE Joint Genome Institute"/>
            <person name="Roman V.A."/>
            <person name="Bojanowski C."/>
            <person name="Crable B.R."/>
            <person name="Wagner D.N."/>
            <person name="Hung C.S."/>
            <person name="Nadeau L.J."/>
            <person name="Schratz L."/>
            <person name="Haridas S."/>
            <person name="Pangilinan J."/>
            <person name="Lipzen A."/>
            <person name="Na H."/>
            <person name="Yan M."/>
            <person name="Ng V."/>
            <person name="Grigoriev I.V."/>
            <person name="Spatafora J.W."/>
            <person name="Barlow D."/>
            <person name="Biffinger J."/>
            <person name="Kelley-Loughnane N."/>
            <person name="Varaljay V.A."/>
            <person name="Crookes-Goodson W.J."/>
        </authorList>
    </citation>
    <scope>NUCLEOTIDE SEQUENCE</scope>
    <source>
        <strain evidence="3">5307AH</strain>
    </source>
</reference>